<evidence type="ECO:0000259" key="15">
    <source>
        <dbReference type="SMART" id="SM01193"/>
    </source>
</evidence>
<dbReference type="EMBL" id="JARGYU010000003">
    <property type="protein sequence ID" value="MDZ5761494.1"/>
    <property type="molecule type" value="Genomic_DNA"/>
</dbReference>
<dbReference type="PIRSF" id="PIRSF001400">
    <property type="entry name" value="Enolase"/>
    <property type="match status" value="1"/>
</dbReference>
<dbReference type="GO" id="GO:0005576">
    <property type="term" value="C:extracellular region"/>
    <property type="evidence" value="ECO:0007669"/>
    <property type="project" value="UniProtKB-SubCell"/>
</dbReference>
<dbReference type="SUPFAM" id="SSF54826">
    <property type="entry name" value="Enolase N-terminal domain-like"/>
    <property type="match status" value="1"/>
</dbReference>
<name>A0AAE5AI22_9RICK</name>
<gene>
    <name evidence="10" type="primary">eno</name>
    <name evidence="16" type="ORF">Lyticum_00675</name>
</gene>
<dbReference type="HAMAP" id="MF_00318">
    <property type="entry name" value="Enolase"/>
    <property type="match status" value="1"/>
</dbReference>
<dbReference type="GO" id="GO:0000015">
    <property type="term" value="C:phosphopyruvate hydratase complex"/>
    <property type="evidence" value="ECO:0007669"/>
    <property type="project" value="InterPro"/>
</dbReference>
<evidence type="ECO:0000256" key="12">
    <source>
        <dbReference type="PIRSR" id="PIRSR001400-2"/>
    </source>
</evidence>
<dbReference type="Gene3D" id="3.20.20.120">
    <property type="entry name" value="Enolase-like C-terminal domain"/>
    <property type="match status" value="1"/>
</dbReference>
<evidence type="ECO:0000256" key="10">
    <source>
        <dbReference type="HAMAP-Rule" id="MF_00318"/>
    </source>
</evidence>
<keyword evidence="10" id="KW-0963">Cytoplasm</keyword>
<comment type="pathway">
    <text evidence="1 10">Carbohydrate degradation; glycolysis; pyruvate from D-glyceraldehyde 3-phosphate: step 4/5.</text>
</comment>
<keyword evidence="10 13" id="KW-0479">Metal-binding</keyword>
<feature type="binding site" evidence="12">
    <location>
        <position position="187"/>
    </location>
    <ligand>
        <name>substrate</name>
    </ligand>
</feature>
<dbReference type="NCBIfam" id="TIGR01060">
    <property type="entry name" value="eno"/>
    <property type="match status" value="1"/>
</dbReference>
<keyword evidence="5 10" id="KW-0964">Secreted</keyword>
<evidence type="ECO:0000256" key="11">
    <source>
        <dbReference type="PIRSR" id="PIRSR001400-1"/>
    </source>
</evidence>
<keyword evidence="7 10" id="KW-0324">Glycolysis</keyword>
<evidence type="ECO:0000256" key="9">
    <source>
        <dbReference type="ARBA" id="ARBA00045763"/>
    </source>
</evidence>
<evidence type="ECO:0000313" key="16">
    <source>
        <dbReference type="EMBL" id="MDZ5761494.1"/>
    </source>
</evidence>
<evidence type="ECO:0000256" key="8">
    <source>
        <dbReference type="ARBA" id="ARBA00023239"/>
    </source>
</evidence>
<dbReference type="PRINTS" id="PR00148">
    <property type="entry name" value="ENOLASE"/>
</dbReference>
<dbReference type="InterPro" id="IPR036849">
    <property type="entry name" value="Enolase-like_C_sf"/>
</dbReference>
<comment type="cofactor">
    <cofactor evidence="10">
        <name>Mg(2+)</name>
        <dbReference type="ChEBI" id="CHEBI:18420"/>
    </cofactor>
    <text evidence="10">Binds a second Mg(2+) ion via substrate during catalysis.</text>
</comment>
<evidence type="ECO:0000256" key="3">
    <source>
        <dbReference type="ARBA" id="ARBA00012058"/>
    </source>
</evidence>
<dbReference type="Pfam" id="PF03952">
    <property type="entry name" value="Enolase_N"/>
    <property type="match status" value="1"/>
</dbReference>
<feature type="active site" description="Proton acceptor" evidence="10 11">
    <location>
        <position position="366"/>
    </location>
</feature>
<keyword evidence="17" id="KW-1185">Reference proteome</keyword>
<evidence type="ECO:0000256" key="1">
    <source>
        <dbReference type="ARBA" id="ARBA00005031"/>
    </source>
</evidence>
<evidence type="ECO:0000259" key="14">
    <source>
        <dbReference type="SMART" id="SM01192"/>
    </source>
</evidence>
<dbReference type="SMART" id="SM01192">
    <property type="entry name" value="Enolase_C"/>
    <property type="match status" value="1"/>
</dbReference>
<dbReference type="PROSITE" id="PS00164">
    <property type="entry name" value="ENOLASE"/>
    <property type="match status" value="1"/>
</dbReference>
<sequence length="445" mass="49621">MFKIKKIIGRQVFDARGNPTVEADVFIEDNIMGRSTVPSGTSVGQYEAFELRDVFSEAYGKKGVSKAVYNINTIISDALVGCNFSNQIELDNTLLKIDGSYNKANLGANAILAVSLASAKAFAKKVNKPLFQYIAQEFSNYEQKNNINNKYIQIDLSDNKNFMLDNTDLESRVITTPMFNIINGGQHADNMLDIQEFMIVPVGGKDITEKLKMANEITNSLKQILINKELGVNVGDEGGFAPRIQKTNQALDILKEAIKSAGYNDKVRIAIDVAASEFWKNKKYSFEGEELDSIEMIDFYCFLIEKYPEIMSIEDPFADQDIIGWQLATKALGNKVLLVGDDLFVTNVNKIYEGLEYKIGNSILIKPNQIGTLSETIAAIQMAYNNKYIPIISHRSGETEDTTIAHLAVAVSALYIKTGALCRGERVAKYNELLRIDEYLSIQNK</sequence>
<evidence type="ECO:0000256" key="13">
    <source>
        <dbReference type="PIRSR" id="PIRSR001400-3"/>
    </source>
</evidence>
<dbReference type="SUPFAM" id="SSF51604">
    <property type="entry name" value="Enolase C-terminal domain-like"/>
    <property type="match status" value="1"/>
</dbReference>
<accession>A0AAE5AI22</accession>
<keyword evidence="8 10" id="KW-0456">Lyase</keyword>
<dbReference type="GO" id="GO:0006096">
    <property type="term" value="P:glycolytic process"/>
    <property type="evidence" value="ECO:0007669"/>
    <property type="project" value="UniProtKB-UniRule"/>
</dbReference>
<evidence type="ECO:0000256" key="7">
    <source>
        <dbReference type="ARBA" id="ARBA00023152"/>
    </source>
</evidence>
<feature type="binding site" evidence="12">
    <location>
        <position position="196"/>
    </location>
    <ligand>
        <name>substrate</name>
    </ligand>
</feature>
<dbReference type="Pfam" id="PF00113">
    <property type="entry name" value="Enolase_C"/>
    <property type="match status" value="1"/>
</dbReference>
<dbReference type="InterPro" id="IPR020809">
    <property type="entry name" value="Enolase_CS"/>
</dbReference>
<dbReference type="InterPro" id="IPR020810">
    <property type="entry name" value="Enolase_C"/>
</dbReference>
<dbReference type="Gene3D" id="3.30.390.10">
    <property type="entry name" value="Enolase-like, N-terminal domain"/>
    <property type="match status" value="1"/>
</dbReference>
<feature type="active site" description="Proton donor" evidence="10 11">
    <location>
        <position position="237"/>
    </location>
</feature>
<feature type="binding site" evidence="10">
    <location>
        <position position="395"/>
    </location>
    <ligand>
        <name>(2R)-2-phosphoglycerate</name>
        <dbReference type="ChEBI" id="CHEBI:58289"/>
    </ligand>
</feature>
<feature type="binding site" evidence="12">
    <location>
        <position position="314"/>
    </location>
    <ligand>
        <name>substrate</name>
    </ligand>
</feature>
<feature type="binding site" evidence="10">
    <location>
        <position position="195"/>
    </location>
    <ligand>
        <name>(2R)-2-phosphoglycerate</name>
        <dbReference type="ChEBI" id="CHEBI:58289"/>
    </ligand>
</feature>
<dbReference type="InterPro" id="IPR000941">
    <property type="entry name" value="Enolase"/>
</dbReference>
<comment type="subcellular location">
    <subcellularLocation>
        <location evidence="10">Cytoplasm</location>
    </subcellularLocation>
    <subcellularLocation>
        <location evidence="10">Secreted</location>
    </subcellularLocation>
    <subcellularLocation>
        <location evidence="10">Cell surface</location>
    </subcellularLocation>
    <text evidence="10">Fractions of enolase are present in both the cytoplasm and on the cell surface.</text>
</comment>
<feature type="binding site" evidence="10">
    <location>
        <position position="366"/>
    </location>
    <ligand>
        <name>(2R)-2-phosphoglycerate</name>
        <dbReference type="ChEBI" id="CHEBI:58289"/>
    </ligand>
</feature>
<comment type="function">
    <text evidence="9 10">Catalyzes the reversible conversion of 2-phosphoglycerate (2-PG) into phosphoenolpyruvate (PEP). It is essential for the degradation of carbohydrates via glycolysis.</text>
</comment>
<feature type="binding site" evidence="12">
    <location>
        <begin position="393"/>
        <end position="396"/>
    </location>
    <ligand>
        <name>substrate</name>
    </ligand>
</feature>
<keyword evidence="6 10" id="KW-0460">Magnesium</keyword>
<comment type="catalytic activity">
    <reaction evidence="10">
        <text>(2R)-2-phosphoglycerate = phosphoenolpyruvate + H2O</text>
        <dbReference type="Rhea" id="RHEA:10164"/>
        <dbReference type="ChEBI" id="CHEBI:15377"/>
        <dbReference type="ChEBI" id="CHEBI:58289"/>
        <dbReference type="ChEBI" id="CHEBI:58702"/>
        <dbReference type="EC" id="4.2.1.11"/>
    </reaction>
</comment>
<dbReference type="PANTHER" id="PTHR11902:SF1">
    <property type="entry name" value="ENOLASE"/>
    <property type="match status" value="1"/>
</dbReference>
<feature type="binding site" evidence="10 13">
    <location>
        <position position="314"/>
    </location>
    <ligand>
        <name>Mg(2+)</name>
        <dbReference type="ChEBI" id="CHEBI:18420"/>
    </ligand>
</feature>
<evidence type="ECO:0000256" key="4">
    <source>
        <dbReference type="ARBA" id="ARBA00017068"/>
    </source>
</evidence>
<reference evidence="16" key="1">
    <citation type="submission" date="2023-02" db="EMBL/GenBank/DDBJ databases">
        <title>Host association and intracellularity evolved multiple times independently in the Rickettsiales.</title>
        <authorList>
            <person name="Castelli M."/>
            <person name="Nardi T."/>
            <person name="Gammuto L."/>
            <person name="Bellinzona G."/>
            <person name="Sabaneyeva E."/>
            <person name="Potekhin A."/>
            <person name="Serra V."/>
            <person name="Petroni G."/>
            <person name="Sassera D."/>
        </authorList>
    </citation>
    <scope>NUCLEOTIDE SEQUENCE</scope>
    <source>
        <strain evidence="16">USBL-36I1</strain>
    </source>
</reference>
<feature type="binding site" evidence="10 13">
    <location>
        <position position="272"/>
    </location>
    <ligand>
        <name>Mg(2+)</name>
        <dbReference type="ChEBI" id="CHEBI:18420"/>
    </ligand>
</feature>
<feature type="binding site" evidence="10">
    <location>
        <position position="417"/>
    </location>
    <ligand>
        <name>(2R)-2-phosphoglycerate</name>
        <dbReference type="ChEBI" id="CHEBI:58289"/>
    </ligand>
</feature>
<feature type="binding site" evidence="10 13">
    <location>
        <position position="341"/>
    </location>
    <ligand>
        <name>Mg(2+)</name>
        <dbReference type="ChEBI" id="CHEBI:18420"/>
    </ligand>
</feature>
<evidence type="ECO:0000256" key="5">
    <source>
        <dbReference type="ARBA" id="ARBA00022525"/>
    </source>
</evidence>
<protein>
    <recommendedName>
        <fullName evidence="4 10">Enolase</fullName>
        <ecNumber evidence="3 10">4.2.1.11</ecNumber>
    </recommendedName>
    <alternativeName>
        <fullName evidence="10">2-phospho-D-glycerate hydro-lyase</fullName>
    </alternativeName>
    <alternativeName>
        <fullName evidence="10">2-phosphoglycerate dehydratase</fullName>
    </alternativeName>
</protein>
<proteinExistence type="inferred from homology"/>
<comment type="caution">
    <text evidence="16">The sequence shown here is derived from an EMBL/GenBank/DDBJ whole genome shotgun (WGS) entry which is preliminary data.</text>
</comment>
<dbReference type="PANTHER" id="PTHR11902">
    <property type="entry name" value="ENOLASE"/>
    <property type="match status" value="1"/>
</dbReference>
<comment type="cofactor">
    <cofactor evidence="13">
        <name>Mg(2+)</name>
        <dbReference type="ChEBI" id="CHEBI:18420"/>
    </cofactor>
    <text evidence="13">Mg(2+) is required for catalysis and for stabilizing the dimer.</text>
</comment>
<feature type="binding site" evidence="12">
    <location>
        <position position="341"/>
    </location>
    <ligand>
        <name>substrate</name>
    </ligand>
</feature>
<dbReference type="Proteomes" id="UP001289135">
    <property type="component" value="Unassembled WGS sequence"/>
</dbReference>
<dbReference type="SFLD" id="SFLDS00001">
    <property type="entry name" value="Enolase"/>
    <property type="match status" value="1"/>
</dbReference>
<feature type="domain" description="Enolase C-terminal TIM barrel" evidence="14">
    <location>
        <begin position="171"/>
        <end position="445"/>
    </location>
</feature>
<dbReference type="EC" id="4.2.1.11" evidence="3 10"/>
<comment type="similarity">
    <text evidence="2 10">Belongs to the enolase family.</text>
</comment>
<dbReference type="GO" id="GO:0004634">
    <property type="term" value="F:phosphopyruvate hydratase activity"/>
    <property type="evidence" value="ECO:0007669"/>
    <property type="project" value="UniProtKB-UniRule"/>
</dbReference>
<feature type="binding site" evidence="12">
    <location>
        <position position="417"/>
    </location>
    <ligand>
        <name>substrate</name>
    </ligand>
</feature>
<evidence type="ECO:0000256" key="6">
    <source>
        <dbReference type="ARBA" id="ARBA00022842"/>
    </source>
</evidence>
<evidence type="ECO:0000313" key="17">
    <source>
        <dbReference type="Proteomes" id="UP001289135"/>
    </source>
</evidence>
<dbReference type="InterPro" id="IPR029017">
    <property type="entry name" value="Enolase-like_N"/>
</dbReference>
<dbReference type="GO" id="GO:0000287">
    <property type="term" value="F:magnesium ion binding"/>
    <property type="evidence" value="ECO:0007669"/>
    <property type="project" value="UniProtKB-UniRule"/>
</dbReference>
<dbReference type="RefSeq" id="WP_322498919.1">
    <property type="nucleotide sequence ID" value="NZ_JARGYU010000003.1"/>
</dbReference>
<dbReference type="SMART" id="SM01193">
    <property type="entry name" value="Enolase_N"/>
    <property type="match status" value="1"/>
</dbReference>
<organism evidence="16 17">
    <name type="scientific">Lyticum sinuosum</name>
    <dbReference type="NCBI Taxonomy" id="1332059"/>
    <lineage>
        <taxon>Bacteria</taxon>
        <taxon>Pseudomonadati</taxon>
        <taxon>Pseudomonadota</taxon>
        <taxon>Alphaproteobacteria</taxon>
        <taxon>Rickettsiales</taxon>
        <taxon>Lyticum</taxon>
    </lineage>
</organism>
<feature type="binding site" evidence="10">
    <location>
        <position position="396"/>
    </location>
    <ligand>
        <name>(2R)-2-phosphoglycerate</name>
        <dbReference type="ChEBI" id="CHEBI:58289"/>
    </ligand>
</feature>
<dbReference type="GO" id="GO:0009986">
    <property type="term" value="C:cell surface"/>
    <property type="evidence" value="ECO:0007669"/>
    <property type="project" value="UniProtKB-SubCell"/>
</dbReference>
<dbReference type="InterPro" id="IPR020811">
    <property type="entry name" value="Enolase_N"/>
</dbReference>
<dbReference type="AlphaFoldDB" id="A0AAE5AI22"/>
<dbReference type="CDD" id="cd03313">
    <property type="entry name" value="enolase"/>
    <property type="match status" value="1"/>
</dbReference>
<evidence type="ECO:0000256" key="2">
    <source>
        <dbReference type="ARBA" id="ARBA00009604"/>
    </source>
</evidence>
<feature type="domain" description="Enolase N-terminal" evidence="15">
    <location>
        <begin position="4"/>
        <end position="134"/>
    </location>
</feature>